<sequence length="39" mass="4510">MQFATSHAYYTMTTASEPCNVLFKETICMLNHIRTIKLT</sequence>
<dbReference type="EMBL" id="GBRH01246563">
    <property type="protein sequence ID" value="JAD51332.1"/>
    <property type="molecule type" value="Transcribed_RNA"/>
</dbReference>
<dbReference type="AlphaFoldDB" id="A0A0A9AW49"/>
<accession>A0A0A9AW49</accession>
<protein>
    <submittedName>
        <fullName evidence="1">Uncharacterized protein</fullName>
    </submittedName>
</protein>
<proteinExistence type="predicted"/>
<name>A0A0A9AW49_ARUDO</name>
<evidence type="ECO:0000313" key="1">
    <source>
        <dbReference type="EMBL" id="JAD51332.1"/>
    </source>
</evidence>
<reference evidence="1" key="1">
    <citation type="submission" date="2014-09" db="EMBL/GenBank/DDBJ databases">
        <authorList>
            <person name="Magalhaes I.L.F."/>
            <person name="Oliveira U."/>
            <person name="Santos F.R."/>
            <person name="Vidigal T.H.D.A."/>
            <person name="Brescovit A.D."/>
            <person name="Santos A.J."/>
        </authorList>
    </citation>
    <scope>NUCLEOTIDE SEQUENCE</scope>
    <source>
        <tissue evidence="1">Shoot tissue taken approximately 20 cm above the soil surface</tissue>
    </source>
</reference>
<organism evidence="1">
    <name type="scientific">Arundo donax</name>
    <name type="common">Giant reed</name>
    <name type="synonym">Donax arundinaceus</name>
    <dbReference type="NCBI Taxonomy" id="35708"/>
    <lineage>
        <taxon>Eukaryota</taxon>
        <taxon>Viridiplantae</taxon>
        <taxon>Streptophyta</taxon>
        <taxon>Embryophyta</taxon>
        <taxon>Tracheophyta</taxon>
        <taxon>Spermatophyta</taxon>
        <taxon>Magnoliopsida</taxon>
        <taxon>Liliopsida</taxon>
        <taxon>Poales</taxon>
        <taxon>Poaceae</taxon>
        <taxon>PACMAD clade</taxon>
        <taxon>Arundinoideae</taxon>
        <taxon>Arundineae</taxon>
        <taxon>Arundo</taxon>
    </lineage>
</organism>
<reference evidence="1" key="2">
    <citation type="journal article" date="2015" name="Data Brief">
        <title>Shoot transcriptome of the giant reed, Arundo donax.</title>
        <authorList>
            <person name="Barrero R.A."/>
            <person name="Guerrero F.D."/>
            <person name="Moolhuijzen P."/>
            <person name="Goolsby J.A."/>
            <person name="Tidwell J."/>
            <person name="Bellgard S.E."/>
            <person name="Bellgard M.I."/>
        </authorList>
    </citation>
    <scope>NUCLEOTIDE SEQUENCE</scope>
    <source>
        <tissue evidence="1">Shoot tissue taken approximately 20 cm above the soil surface</tissue>
    </source>
</reference>